<dbReference type="AlphaFoldDB" id="A0A448THQ5"/>
<dbReference type="Pfam" id="PF01694">
    <property type="entry name" value="Rhomboid"/>
    <property type="match status" value="1"/>
</dbReference>
<feature type="transmembrane region" description="Helical" evidence="7">
    <location>
        <begin position="189"/>
        <end position="208"/>
    </location>
</feature>
<keyword evidence="4" id="KW-0378">Hydrolase</keyword>
<reference evidence="9 10" key="1">
    <citation type="submission" date="2018-06" db="EMBL/GenBank/DDBJ databases">
        <authorList>
            <consortium name="Pathogen Informatics"/>
            <person name="Doyle S."/>
        </authorList>
    </citation>
    <scope>NUCLEOTIDE SEQUENCE [LARGE SCALE GENOMIC DNA]</scope>
    <source>
        <strain evidence="9 10">NCTC10254</strain>
    </source>
</reference>
<dbReference type="PANTHER" id="PTHR43731:SF14">
    <property type="entry name" value="PRESENILIN-ASSOCIATED RHOMBOID-LIKE PROTEIN, MITOCHONDRIAL"/>
    <property type="match status" value="1"/>
</dbReference>
<evidence type="ECO:0000313" key="9">
    <source>
        <dbReference type="EMBL" id="SPW24425.1"/>
    </source>
</evidence>
<accession>A0A448THQ5</accession>
<evidence type="ECO:0000256" key="6">
    <source>
        <dbReference type="ARBA" id="ARBA00023136"/>
    </source>
</evidence>
<dbReference type="Gene3D" id="1.20.1540.10">
    <property type="entry name" value="Rhomboid-like"/>
    <property type="match status" value="1"/>
</dbReference>
<gene>
    <name evidence="9" type="ORF">NCTC10254_00804</name>
</gene>
<evidence type="ECO:0000313" key="10">
    <source>
        <dbReference type="Proteomes" id="UP000249886"/>
    </source>
</evidence>
<dbReference type="RefSeq" id="WP_005526895.1">
    <property type="nucleotide sequence ID" value="NZ_CAUQUT010000001.1"/>
</dbReference>
<dbReference type="InterPro" id="IPR022764">
    <property type="entry name" value="Peptidase_S54_rhomboid_dom"/>
</dbReference>
<feature type="transmembrane region" description="Helical" evidence="7">
    <location>
        <begin position="118"/>
        <end position="137"/>
    </location>
</feature>
<feature type="transmembrane region" description="Helical" evidence="7">
    <location>
        <begin position="92"/>
        <end position="112"/>
    </location>
</feature>
<dbReference type="GO" id="GO:0016020">
    <property type="term" value="C:membrane"/>
    <property type="evidence" value="ECO:0007669"/>
    <property type="project" value="UniProtKB-SubCell"/>
</dbReference>
<dbReference type="SUPFAM" id="SSF144091">
    <property type="entry name" value="Rhomboid-like"/>
    <property type="match status" value="1"/>
</dbReference>
<dbReference type="GeneID" id="84574757"/>
<evidence type="ECO:0000259" key="8">
    <source>
        <dbReference type="Pfam" id="PF01694"/>
    </source>
</evidence>
<proteinExistence type="inferred from homology"/>
<comment type="caution">
    <text evidence="9">The sequence shown here is derived from an EMBL/GenBank/DDBJ whole genome shotgun (WGS) entry which is preliminary data.</text>
</comment>
<feature type="transmembrane region" description="Helical" evidence="7">
    <location>
        <begin position="158"/>
        <end position="183"/>
    </location>
</feature>
<dbReference type="PANTHER" id="PTHR43731">
    <property type="entry name" value="RHOMBOID PROTEASE"/>
    <property type="match status" value="1"/>
</dbReference>
<protein>
    <submittedName>
        <fullName evidence="9">Transmembrane protein, rhomboid family</fullName>
    </submittedName>
</protein>
<evidence type="ECO:0000256" key="5">
    <source>
        <dbReference type="ARBA" id="ARBA00022989"/>
    </source>
</evidence>
<feature type="domain" description="Peptidase S54 rhomboid" evidence="8">
    <location>
        <begin position="57"/>
        <end position="180"/>
    </location>
</feature>
<evidence type="ECO:0000256" key="4">
    <source>
        <dbReference type="ARBA" id="ARBA00022801"/>
    </source>
</evidence>
<comment type="subcellular location">
    <subcellularLocation>
        <location evidence="1">Membrane</location>
        <topology evidence="1">Multi-pass membrane protein</topology>
    </subcellularLocation>
</comment>
<feature type="transmembrane region" description="Helical" evidence="7">
    <location>
        <begin position="54"/>
        <end position="80"/>
    </location>
</feature>
<name>A0A448THQ5_9CORY</name>
<organism evidence="9 10">
    <name type="scientific">Corynebacterium matruchotii</name>
    <dbReference type="NCBI Taxonomy" id="43768"/>
    <lineage>
        <taxon>Bacteria</taxon>
        <taxon>Bacillati</taxon>
        <taxon>Actinomycetota</taxon>
        <taxon>Actinomycetes</taxon>
        <taxon>Mycobacteriales</taxon>
        <taxon>Corynebacteriaceae</taxon>
        <taxon>Corynebacterium</taxon>
    </lineage>
</organism>
<evidence type="ECO:0000256" key="3">
    <source>
        <dbReference type="ARBA" id="ARBA00022692"/>
    </source>
</evidence>
<dbReference type="GO" id="GO:0004252">
    <property type="term" value="F:serine-type endopeptidase activity"/>
    <property type="evidence" value="ECO:0007669"/>
    <property type="project" value="InterPro"/>
</dbReference>
<dbReference type="Proteomes" id="UP000249886">
    <property type="component" value="Unassembled WGS sequence"/>
</dbReference>
<dbReference type="InterPro" id="IPR035952">
    <property type="entry name" value="Rhomboid-like_sf"/>
</dbReference>
<keyword evidence="5 7" id="KW-1133">Transmembrane helix</keyword>
<evidence type="ECO:0000256" key="1">
    <source>
        <dbReference type="ARBA" id="ARBA00004141"/>
    </source>
</evidence>
<comment type="similarity">
    <text evidence="2">Belongs to the peptidase S54 family.</text>
</comment>
<evidence type="ECO:0000256" key="7">
    <source>
        <dbReference type="SAM" id="Phobius"/>
    </source>
</evidence>
<keyword evidence="6 7" id="KW-0472">Membrane</keyword>
<dbReference type="InterPro" id="IPR050925">
    <property type="entry name" value="Rhomboid_protease_S54"/>
</dbReference>
<sequence>MIHNYARQAPVTMAFSLVMVIIWLATAAQAGSLANNADSSLGEQLLLYPQQLTPVSIVGNMFMHFGAAHLAMNTIMLLLLGREIEMSLRDPWLYAAVFLVSGLGADAAIVHFHPNSVVAGVSGVLYSFMALLVGIAFRRRSDLRAPIILIAVNLAYSLLAPGISLWGHLGGLCAGVFLIPATIWPQRKVVQWIAVLTVGAAALGLTLLPA</sequence>
<keyword evidence="3 7" id="KW-0812">Transmembrane</keyword>
<dbReference type="EMBL" id="UARK01000001">
    <property type="protein sequence ID" value="SPW24425.1"/>
    <property type="molecule type" value="Genomic_DNA"/>
</dbReference>
<evidence type="ECO:0000256" key="2">
    <source>
        <dbReference type="ARBA" id="ARBA00009045"/>
    </source>
</evidence>